<accession>A0A9P6ZRG4</accession>
<reference evidence="2" key="1">
    <citation type="journal article" date="2020" name="New Phytol.">
        <title>Comparative genomics reveals dynamic genome evolution in host specialist ectomycorrhizal fungi.</title>
        <authorList>
            <person name="Lofgren L.A."/>
            <person name="Nguyen N.H."/>
            <person name="Vilgalys R."/>
            <person name="Ruytinx J."/>
            <person name="Liao H.L."/>
            <person name="Branco S."/>
            <person name="Kuo A."/>
            <person name="LaButti K."/>
            <person name="Lipzen A."/>
            <person name="Andreopoulos W."/>
            <person name="Pangilinan J."/>
            <person name="Riley R."/>
            <person name="Hundley H."/>
            <person name="Na H."/>
            <person name="Barry K."/>
            <person name="Grigoriev I.V."/>
            <person name="Stajich J.E."/>
            <person name="Kennedy P.G."/>
        </authorList>
    </citation>
    <scope>NUCLEOTIDE SEQUENCE</scope>
    <source>
        <strain evidence="2">DOB743</strain>
    </source>
</reference>
<dbReference type="AlphaFoldDB" id="A0A9P6ZRG4"/>
<gene>
    <name evidence="2" type="ORF">EV702DRAFT_1269477</name>
</gene>
<dbReference type="Proteomes" id="UP000714275">
    <property type="component" value="Unassembled WGS sequence"/>
</dbReference>
<sequence length="99" mass="11089">MRHSHQNLSLLSHGGLRISTAHRIQHHPTKFTAPTITASYLSLTCTFLSLIHLSPTLPNIARNTHGQAIIPSKSPTNPRSSAYSARRRVQCPRKSNRTW</sequence>
<feature type="compositionally biased region" description="Polar residues" evidence="1">
    <location>
        <begin position="73"/>
        <end position="83"/>
    </location>
</feature>
<comment type="caution">
    <text evidence="2">The sequence shown here is derived from an EMBL/GenBank/DDBJ whole genome shotgun (WGS) entry which is preliminary data.</text>
</comment>
<evidence type="ECO:0000313" key="3">
    <source>
        <dbReference type="Proteomes" id="UP000714275"/>
    </source>
</evidence>
<evidence type="ECO:0000256" key="1">
    <source>
        <dbReference type="SAM" id="MobiDB-lite"/>
    </source>
</evidence>
<name>A0A9P6ZRG4_9AGAM</name>
<feature type="region of interest" description="Disordered" evidence="1">
    <location>
        <begin position="67"/>
        <end position="99"/>
    </location>
</feature>
<proteinExistence type="predicted"/>
<feature type="compositionally biased region" description="Basic residues" evidence="1">
    <location>
        <begin position="85"/>
        <end position="99"/>
    </location>
</feature>
<organism evidence="2 3">
    <name type="scientific">Suillus placidus</name>
    <dbReference type="NCBI Taxonomy" id="48579"/>
    <lineage>
        <taxon>Eukaryota</taxon>
        <taxon>Fungi</taxon>
        <taxon>Dikarya</taxon>
        <taxon>Basidiomycota</taxon>
        <taxon>Agaricomycotina</taxon>
        <taxon>Agaricomycetes</taxon>
        <taxon>Agaricomycetidae</taxon>
        <taxon>Boletales</taxon>
        <taxon>Suillineae</taxon>
        <taxon>Suillaceae</taxon>
        <taxon>Suillus</taxon>
    </lineage>
</organism>
<protein>
    <submittedName>
        <fullName evidence="2">Uncharacterized protein</fullName>
    </submittedName>
</protein>
<keyword evidence="3" id="KW-1185">Reference proteome</keyword>
<evidence type="ECO:0000313" key="2">
    <source>
        <dbReference type="EMBL" id="KAG1775403.1"/>
    </source>
</evidence>
<dbReference type="EMBL" id="JABBWD010000034">
    <property type="protein sequence ID" value="KAG1775403.1"/>
    <property type="molecule type" value="Genomic_DNA"/>
</dbReference>